<dbReference type="AlphaFoldDB" id="A0A4R0K4M7"/>
<name>A0A4R0K4M7_9ACTN</name>
<organism evidence="1 2">
    <name type="scientific">Kribbella pittospori</name>
    <dbReference type="NCBI Taxonomy" id="722689"/>
    <lineage>
        <taxon>Bacteria</taxon>
        <taxon>Bacillati</taxon>
        <taxon>Actinomycetota</taxon>
        <taxon>Actinomycetes</taxon>
        <taxon>Propionibacteriales</taxon>
        <taxon>Kribbellaceae</taxon>
        <taxon>Kribbella</taxon>
    </lineage>
</organism>
<dbReference type="EMBL" id="SJKB01000020">
    <property type="protein sequence ID" value="TCC54280.1"/>
    <property type="molecule type" value="Genomic_DNA"/>
</dbReference>
<dbReference type="OrthoDB" id="3828580at2"/>
<dbReference type="Proteomes" id="UP000291144">
    <property type="component" value="Unassembled WGS sequence"/>
</dbReference>
<accession>A0A4R0K4M7</accession>
<dbReference type="RefSeq" id="WP_131365462.1">
    <property type="nucleotide sequence ID" value="NZ_SJKB01000020.1"/>
</dbReference>
<keyword evidence="2" id="KW-1185">Reference proteome</keyword>
<comment type="caution">
    <text evidence="1">The sequence shown here is derived from an EMBL/GenBank/DDBJ whole genome shotgun (WGS) entry which is preliminary data.</text>
</comment>
<evidence type="ECO:0000313" key="2">
    <source>
        <dbReference type="Proteomes" id="UP000291144"/>
    </source>
</evidence>
<gene>
    <name evidence="1" type="ORF">E0H73_39725</name>
</gene>
<proteinExistence type="predicted"/>
<evidence type="ECO:0000313" key="1">
    <source>
        <dbReference type="EMBL" id="TCC54280.1"/>
    </source>
</evidence>
<sequence length="119" mass="13853">MTTSLQQEIERWEAQLDTIAETNVAENWFLEERRLAEASRTITAFRVRILPSLTNARPYEAIVGDEIVHRIDRLQDLRDDLLRTVHPDTCRQEISETLAELHALARLALRFERTADAVR</sequence>
<protein>
    <submittedName>
        <fullName evidence="1">Uncharacterized protein</fullName>
    </submittedName>
</protein>
<reference evidence="1 2" key="1">
    <citation type="submission" date="2019-02" db="EMBL/GenBank/DDBJ databases">
        <title>Kribbella capetownensis sp. nov. and Kribbella speibonae sp. nov., isolated from soil.</title>
        <authorList>
            <person name="Curtis S.M."/>
            <person name="Norton I."/>
            <person name="Everest G.J."/>
            <person name="Meyers P.R."/>
        </authorList>
    </citation>
    <scope>NUCLEOTIDE SEQUENCE [LARGE SCALE GENOMIC DNA]</scope>
    <source>
        <strain evidence="1 2">NRRL B-24813</strain>
    </source>
</reference>